<name>A0A645J1X8_9ZZZZ</name>
<evidence type="ECO:0000313" key="1">
    <source>
        <dbReference type="EMBL" id="MPN57456.1"/>
    </source>
</evidence>
<dbReference type="AlphaFoldDB" id="A0A645J1X8"/>
<reference evidence="1" key="1">
    <citation type="submission" date="2019-08" db="EMBL/GenBank/DDBJ databases">
        <authorList>
            <person name="Kucharzyk K."/>
            <person name="Murdoch R.W."/>
            <person name="Higgins S."/>
            <person name="Loffler F."/>
        </authorList>
    </citation>
    <scope>NUCLEOTIDE SEQUENCE</scope>
</reference>
<organism evidence="1">
    <name type="scientific">bioreactor metagenome</name>
    <dbReference type="NCBI Taxonomy" id="1076179"/>
    <lineage>
        <taxon>unclassified sequences</taxon>
        <taxon>metagenomes</taxon>
        <taxon>ecological metagenomes</taxon>
    </lineage>
</organism>
<protein>
    <submittedName>
        <fullName evidence="1">Uncharacterized protein</fullName>
    </submittedName>
</protein>
<dbReference type="EMBL" id="VSSQ01128998">
    <property type="protein sequence ID" value="MPN57456.1"/>
    <property type="molecule type" value="Genomic_DNA"/>
</dbReference>
<proteinExistence type="predicted"/>
<sequence>MGLIGCCGYGLGAFQLIKKGLVVTLRRCDPCNVKLMAEGIDQPFGVILIHLKIGVSHDGVSII</sequence>
<accession>A0A645J1X8</accession>
<gene>
    <name evidence="1" type="ORF">SDC9_205150</name>
</gene>
<comment type="caution">
    <text evidence="1">The sequence shown here is derived from an EMBL/GenBank/DDBJ whole genome shotgun (WGS) entry which is preliminary data.</text>
</comment>